<proteinExistence type="predicted"/>
<keyword evidence="2" id="KW-1185">Reference proteome</keyword>
<dbReference type="Proteomes" id="UP000525298">
    <property type="component" value="Unassembled WGS sequence"/>
</dbReference>
<evidence type="ECO:0000313" key="2">
    <source>
        <dbReference type="Proteomes" id="UP000525298"/>
    </source>
</evidence>
<organism evidence="1 2">
    <name type="scientific">Desulfosalsimonas propionicica</name>
    <dbReference type="NCBI Taxonomy" id="332175"/>
    <lineage>
        <taxon>Bacteria</taxon>
        <taxon>Pseudomonadati</taxon>
        <taxon>Thermodesulfobacteriota</taxon>
        <taxon>Desulfobacteria</taxon>
        <taxon>Desulfobacterales</taxon>
        <taxon>Desulfosalsimonadaceae</taxon>
        <taxon>Desulfosalsimonas</taxon>
    </lineage>
</organism>
<name>A0A7W0HL37_9BACT</name>
<comment type="caution">
    <text evidence="1">The sequence shown here is derived from an EMBL/GenBank/DDBJ whole genome shotgun (WGS) entry which is preliminary data.</text>
</comment>
<gene>
    <name evidence="1" type="ORF">HNR65_002248</name>
</gene>
<sequence length="123" mass="14224">MQQDCNSIHACNSVESLPFVEDTREGRCFWSVYPTGNYEKDYKTGKLYAAFLCDYLRSDPANIYLTWVVWEIIRQGSPKNGIINGFFNFIAEYISMNSITPWQATAHHERQIQRTLKMVSEGA</sequence>
<dbReference type="RefSeq" id="WP_181551570.1">
    <property type="nucleotide sequence ID" value="NZ_JACDUS010000006.1"/>
</dbReference>
<dbReference type="AlphaFoldDB" id="A0A7W0HL37"/>
<protein>
    <submittedName>
        <fullName evidence="1">Uncharacterized protein</fullName>
    </submittedName>
</protein>
<dbReference type="EMBL" id="JACDUS010000006">
    <property type="protein sequence ID" value="MBA2881914.1"/>
    <property type="molecule type" value="Genomic_DNA"/>
</dbReference>
<accession>A0A7W0HL37</accession>
<evidence type="ECO:0000313" key="1">
    <source>
        <dbReference type="EMBL" id="MBA2881914.1"/>
    </source>
</evidence>
<reference evidence="1 2" key="1">
    <citation type="submission" date="2020-07" db="EMBL/GenBank/DDBJ databases">
        <title>Genomic Encyclopedia of Type Strains, Phase IV (KMG-IV): sequencing the most valuable type-strain genomes for metagenomic binning, comparative biology and taxonomic classification.</title>
        <authorList>
            <person name="Goeker M."/>
        </authorList>
    </citation>
    <scope>NUCLEOTIDE SEQUENCE [LARGE SCALE GENOMIC DNA]</scope>
    <source>
        <strain evidence="1 2">DSM 17721</strain>
    </source>
</reference>